<dbReference type="RefSeq" id="WP_271216420.1">
    <property type="nucleotide sequence ID" value="NZ_BAAAVD010000024.1"/>
</dbReference>
<dbReference type="AlphaFoldDB" id="A0A9W6MBK1"/>
<keyword evidence="4" id="KW-0460">Magnesium</keyword>
<evidence type="ECO:0000256" key="4">
    <source>
        <dbReference type="ARBA" id="ARBA00022842"/>
    </source>
</evidence>
<dbReference type="PRINTS" id="PR00502">
    <property type="entry name" value="NUDIXFAMILY"/>
</dbReference>
<evidence type="ECO:0000259" key="6">
    <source>
        <dbReference type="PROSITE" id="PS51462"/>
    </source>
</evidence>
<reference evidence="7" key="2">
    <citation type="submission" date="2023-01" db="EMBL/GenBank/DDBJ databases">
        <authorList>
            <person name="Sun Q."/>
            <person name="Evtushenko L."/>
        </authorList>
    </citation>
    <scope>NUCLEOTIDE SEQUENCE</scope>
    <source>
        <strain evidence="7">VKM Ac-2007</strain>
    </source>
</reference>
<protein>
    <recommendedName>
        <fullName evidence="6">Nudix hydrolase domain-containing protein</fullName>
    </recommendedName>
</protein>
<dbReference type="Pfam" id="PF00293">
    <property type="entry name" value="NUDIX"/>
    <property type="match status" value="1"/>
</dbReference>
<comment type="cofactor">
    <cofactor evidence="1">
        <name>Mg(2+)</name>
        <dbReference type="ChEBI" id="CHEBI:18420"/>
    </cofactor>
</comment>
<dbReference type="Proteomes" id="UP001143474">
    <property type="component" value="Unassembled WGS sequence"/>
</dbReference>
<feature type="domain" description="Nudix hydrolase" evidence="6">
    <location>
        <begin position="22"/>
        <end position="149"/>
    </location>
</feature>
<evidence type="ECO:0000313" key="7">
    <source>
        <dbReference type="EMBL" id="GLK07885.1"/>
    </source>
</evidence>
<dbReference type="EMBL" id="BSEV01000002">
    <property type="protein sequence ID" value="GLK07885.1"/>
    <property type="molecule type" value="Genomic_DNA"/>
</dbReference>
<evidence type="ECO:0000313" key="8">
    <source>
        <dbReference type="Proteomes" id="UP001143474"/>
    </source>
</evidence>
<dbReference type="Gene3D" id="3.90.79.10">
    <property type="entry name" value="Nucleoside Triphosphate Pyrophosphohydrolase"/>
    <property type="match status" value="1"/>
</dbReference>
<evidence type="ECO:0000256" key="3">
    <source>
        <dbReference type="ARBA" id="ARBA00022801"/>
    </source>
</evidence>
<keyword evidence="8" id="KW-1185">Reference proteome</keyword>
<gene>
    <name evidence="7" type="ORF">GCM10017600_12900</name>
</gene>
<dbReference type="PROSITE" id="PS51462">
    <property type="entry name" value="NUDIX"/>
    <property type="match status" value="1"/>
</dbReference>
<keyword evidence="3 5" id="KW-0378">Hydrolase</keyword>
<sequence length="167" mass="17915">MTTPTPGSPEWALLAEGNVTQARKRVAADVLIRDEVGRVLLVEPTYKAGWDLPGGMVEANEAPHLAAIRELREELGITPVLGEMLCADWVSPHGPWDDQLSFVFDGGISRGQRFAPADPEIAAVGFFAVDEALVLVGDRMRPRLQAALAALASGRALYLCEGRPLTG</sequence>
<dbReference type="SUPFAM" id="SSF55811">
    <property type="entry name" value="Nudix"/>
    <property type="match status" value="1"/>
</dbReference>
<comment type="similarity">
    <text evidence="2 5">Belongs to the Nudix hydrolase family.</text>
</comment>
<dbReference type="InterPro" id="IPR000086">
    <property type="entry name" value="NUDIX_hydrolase_dom"/>
</dbReference>
<proteinExistence type="inferred from homology"/>
<evidence type="ECO:0000256" key="2">
    <source>
        <dbReference type="ARBA" id="ARBA00005582"/>
    </source>
</evidence>
<evidence type="ECO:0000256" key="5">
    <source>
        <dbReference type="RuleBase" id="RU003476"/>
    </source>
</evidence>
<dbReference type="CDD" id="cd18876">
    <property type="entry name" value="NUDIX_Hydrolase"/>
    <property type="match status" value="1"/>
</dbReference>
<dbReference type="InterPro" id="IPR020084">
    <property type="entry name" value="NUDIX_hydrolase_CS"/>
</dbReference>
<dbReference type="GO" id="GO:0016787">
    <property type="term" value="F:hydrolase activity"/>
    <property type="evidence" value="ECO:0007669"/>
    <property type="project" value="UniProtKB-KW"/>
</dbReference>
<dbReference type="InterPro" id="IPR020476">
    <property type="entry name" value="Nudix_hydrolase"/>
</dbReference>
<reference evidence="7" key="1">
    <citation type="journal article" date="2014" name="Int. J. Syst. Evol. Microbiol.">
        <title>Complete genome sequence of Corynebacterium casei LMG S-19264T (=DSM 44701T), isolated from a smear-ripened cheese.</title>
        <authorList>
            <consortium name="US DOE Joint Genome Institute (JGI-PGF)"/>
            <person name="Walter F."/>
            <person name="Albersmeier A."/>
            <person name="Kalinowski J."/>
            <person name="Ruckert C."/>
        </authorList>
    </citation>
    <scope>NUCLEOTIDE SEQUENCE</scope>
    <source>
        <strain evidence="7">VKM Ac-2007</strain>
    </source>
</reference>
<evidence type="ECO:0000256" key="1">
    <source>
        <dbReference type="ARBA" id="ARBA00001946"/>
    </source>
</evidence>
<dbReference type="InterPro" id="IPR015797">
    <property type="entry name" value="NUDIX_hydrolase-like_dom_sf"/>
</dbReference>
<accession>A0A9W6MBK1</accession>
<comment type="caution">
    <text evidence="7">The sequence shown here is derived from an EMBL/GenBank/DDBJ whole genome shotgun (WGS) entry which is preliminary data.</text>
</comment>
<dbReference type="PANTHER" id="PTHR43046:SF12">
    <property type="entry name" value="GDP-MANNOSE MANNOSYL HYDROLASE"/>
    <property type="match status" value="1"/>
</dbReference>
<dbReference type="PROSITE" id="PS00893">
    <property type="entry name" value="NUDIX_BOX"/>
    <property type="match status" value="1"/>
</dbReference>
<organism evidence="7 8">
    <name type="scientific">Streptosporangium carneum</name>
    <dbReference type="NCBI Taxonomy" id="47481"/>
    <lineage>
        <taxon>Bacteria</taxon>
        <taxon>Bacillati</taxon>
        <taxon>Actinomycetota</taxon>
        <taxon>Actinomycetes</taxon>
        <taxon>Streptosporangiales</taxon>
        <taxon>Streptosporangiaceae</taxon>
        <taxon>Streptosporangium</taxon>
    </lineage>
</organism>
<dbReference type="PANTHER" id="PTHR43046">
    <property type="entry name" value="GDP-MANNOSE MANNOSYL HYDROLASE"/>
    <property type="match status" value="1"/>
</dbReference>
<name>A0A9W6MBK1_9ACTN</name>